<feature type="region of interest" description="Disordered" evidence="2">
    <location>
        <begin position="580"/>
        <end position="806"/>
    </location>
</feature>
<keyword evidence="1" id="KW-0175">Coiled coil</keyword>
<feature type="compositionally biased region" description="Basic and acidic residues" evidence="2">
    <location>
        <begin position="59"/>
        <end position="79"/>
    </location>
</feature>
<feature type="compositionally biased region" description="Basic and acidic residues" evidence="2">
    <location>
        <begin position="1116"/>
        <end position="1126"/>
    </location>
</feature>
<feature type="compositionally biased region" description="Acidic residues" evidence="2">
    <location>
        <begin position="333"/>
        <end position="365"/>
    </location>
</feature>
<dbReference type="STRING" id="933084.A0A067P390"/>
<reference evidence="4" key="1">
    <citation type="journal article" date="2014" name="Proc. Natl. Acad. Sci. U.S.A.">
        <title>Extensive sampling of basidiomycete genomes demonstrates inadequacy of the white-rot/brown-rot paradigm for wood decay fungi.</title>
        <authorList>
            <person name="Riley R."/>
            <person name="Salamov A.A."/>
            <person name="Brown D.W."/>
            <person name="Nagy L.G."/>
            <person name="Floudas D."/>
            <person name="Held B.W."/>
            <person name="Levasseur A."/>
            <person name="Lombard V."/>
            <person name="Morin E."/>
            <person name="Otillar R."/>
            <person name="Lindquist E.A."/>
            <person name="Sun H."/>
            <person name="LaButti K.M."/>
            <person name="Schmutz J."/>
            <person name="Jabbour D."/>
            <person name="Luo H."/>
            <person name="Baker S.E."/>
            <person name="Pisabarro A.G."/>
            <person name="Walton J.D."/>
            <person name="Blanchette R.A."/>
            <person name="Henrissat B."/>
            <person name="Martin F."/>
            <person name="Cullen D."/>
            <person name="Hibbett D.S."/>
            <person name="Grigoriev I.V."/>
        </authorList>
    </citation>
    <scope>NUCLEOTIDE SEQUENCE [LARGE SCALE GENOMIC DNA]</scope>
    <source>
        <strain evidence="4">MUCL 33604</strain>
    </source>
</reference>
<feature type="compositionally biased region" description="Acidic residues" evidence="2">
    <location>
        <begin position="301"/>
        <end position="326"/>
    </location>
</feature>
<evidence type="ECO:0000313" key="3">
    <source>
        <dbReference type="EMBL" id="KDQ49388.1"/>
    </source>
</evidence>
<feature type="compositionally biased region" description="Acidic residues" evidence="2">
    <location>
        <begin position="276"/>
        <end position="293"/>
    </location>
</feature>
<dbReference type="HOGENOM" id="CLU_247825_0_0_1"/>
<feature type="compositionally biased region" description="Basic and acidic residues" evidence="2">
    <location>
        <begin position="1205"/>
        <end position="1218"/>
    </location>
</feature>
<feature type="compositionally biased region" description="Basic and acidic residues" evidence="2">
    <location>
        <begin position="504"/>
        <end position="518"/>
    </location>
</feature>
<feature type="compositionally biased region" description="Basic and acidic residues" evidence="2">
    <location>
        <begin position="701"/>
        <end position="711"/>
    </location>
</feature>
<sequence>MESIQDPSYEVVIKKKVGKKLAGDEEMDEGEDDDEVEEIMVKRSRRSGRVSGRATLSPVKEKEKPGPSSKGKEKAKPLVDQDSEEESAVPITKVGPPQRTNRTSDQSKSSKPSGSRTKEVTLPPKTPVPRPPISVSSSKSKRKDKDAAKQRKGIPDDASDSSSEDSARELLYGTTKRRGDTSAKRRVSGSSGRRPSDITVGRLVKKDSGRDLKSRFAPTSSLAVVPVITVVKGKGKGKLIPRDAISESLKDSLRQEEEETTQDLIRPPLISPALSDGEEDQAEVVEGYQEGEADEHRGDEEGQGEPEDEVMDDEDDEREEVEEELEAGARLGDEEELEFQQVEGDVEDGMVAEFNVDGDGDGDDQEHEHEEHLFDGEEAYEEEDLGEEGQEEADQDQEDDHDENQPPEPQLELQPSRRRAIRSIIPPPTPFVRHTRLLPRDSFAVVPATQSTPSNSRSQIPVPQFSHIFDTPPPETPPSNGRLMARTNSMVAKMKPRQPPPPRFEPRQKEANLNDNRSKPLKSVPSMSPSVFQPIIRRRRDEVEEEEDVEPPVSSIEQFSSPLKGRKSDIEFEKEVRARGEEMAANAVTKRRSLEGGSRRALSEIVSTQSELNGPAHGTGRPLRHSGRISDQISSFTRSHSHSHSQELRAEMEAEERRDSDDILREMEDAYVDYSSGTIADRDPDSVVVVSQAQQQQEVNVFRDPDGRDGQVESQETDLSIPPGEGQGNGVLLGSDDDPHGRSAVDENVDPGAKSITAREAVAVNGDEETLELPPSASGPDTQSQPRLLEGQTAEQDPSEEDVRAQLSSALQLLHTKSEEIARLQGVLQVSRVEIDANRGGMAVDHEMEMRKLEVEWEAKKQMMISKLEKEWNGRVESHEDEYTSKMGALAEQERLLDEKERMWEEERTRLVRGKEEAERDKEMFREQYTLASSFVSSTQNENADLSKRVQSAELQVTEGLAMIRSTYQSPITKLEEEVKKGEDTIRLLSERERRLALGDVARKAGEWYEMRIEVERLEVIVKELEEEIAGLSEKVEEERLEGERWRRLAKGKGKAVEGDLDEEEDRDGEGEIVLDVAAVLQGEGLDSDSEEDGDFVPDDGSESGEESPSASESESGSRDCSRDEGGDGNGSGDWEYGEEDAEGEVEFGEEFLSTRALQDGAGQEDGINYSQVPSGSRQDAHDSTSPQNLPSPNSPDVGDSQDCDVGHTHSATARDKVGGSTEEDGDDKVYMCKWTVDGASKSCTALLKSPQELCEHFLDKHRDEDVGQLNGLD</sequence>
<feature type="compositionally biased region" description="Basic and acidic residues" evidence="2">
    <location>
        <begin position="592"/>
        <end position="602"/>
    </location>
</feature>
<evidence type="ECO:0000256" key="1">
    <source>
        <dbReference type="SAM" id="Coils"/>
    </source>
</evidence>
<feature type="compositionally biased region" description="Basic and acidic residues" evidence="2">
    <location>
        <begin position="240"/>
        <end position="255"/>
    </location>
</feature>
<feature type="compositionally biased region" description="Acidic residues" evidence="2">
    <location>
        <begin position="1059"/>
        <end position="1073"/>
    </location>
</feature>
<dbReference type="EMBL" id="KL197786">
    <property type="protein sequence ID" value="KDQ49388.1"/>
    <property type="molecule type" value="Genomic_DNA"/>
</dbReference>
<dbReference type="OrthoDB" id="3647690at2759"/>
<feature type="compositionally biased region" description="Low complexity" evidence="2">
    <location>
        <begin position="104"/>
        <end position="115"/>
    </location>
</feature>
<feature type="compositionally biased region" description="Acidic residues" evidence="2">
    <location>
        <begin position="1136"/>
        <end position="1150"/>
    </location>
</feature>
<feature type="compositionally biased region" description="Polar residues" evidence="2">
    <location>
        <begin position="448"/>
        <end position="461"/>
    </location>
</feature>
<proteinExistence type="predicted"/>
<feature type="coiled-coil region" evidence="1">
    <location>
        <begin position="936"/>
        <end position="1042"/>
    </location>
</feature>
<gene>
    <name evidence="3" type="ORF">JAAARDRAFT_42923</name>
</gene>
<feature type="compositionally biased region" description="Basic and acidic residues" evidence="2">
    <location>
        <begin position="143"/>
        <end position="155"/>
    </location>
</feature>
<dbReference type="AlphaFoldDB" id="A0A067P390"/>
<feature type="region of interest" description="Disordered" evidence="2">
    <location>
        <begin position="1"/>
        <end position="219"/>
    </location>
</feature>
<accession>A0A067P390</accession>
<dbReference type="InParanoid" id="A0A067P390"/>
<feature type="compositionally biased region" description="Low complexity" evidence="2">
    <location>
        <begin position="687"/>
        <end position="700"/>
    </location>
</feature>
<evidence type="ECO:0000313" key="4">
    <source>
        <dbReference type="Proteomes" id="UP000027265"/>
    </source>
</evidence>
<feature type="compositionally biased region" description="Basic and acidic residues" evidence="2">
    <location>
        <begin position="204"/>
        <end position="214"/>
    </location>
</feature>
<feature type="compositionally biased region" description="Acidic residues" evidence="2">
    <location>
        <begin position="1086"/>
        <end position="1106"/>
    </location>
</feature>
<feature type="compositionally biased region" description="Polar residues" evidence="2">
    <location>
        <begin position="1169"/>
        <end position="1192"/>
    </location>
</feature>
<protein>
    <submittedName>
        <fullName evidence="3">Uncharacterized protein</fullName>
    </submittedName>
</protein>
<feature type="compositionally biased region" description="Acidic residues" evidence="2">
    <location>
        <begin position="376"/>
        <end position="402"/>
    </location>
</feature>
<feature type="compositionally biased region" description="Basic and acidic residues" evidence="2">
    <location>
        <begin position="366"/>
        <end position="375"/>
    </location>
</feature>
<feature type="compositionally biased region" description="Basic and acidic residues" evidence="2">
    <location>
        <begin position="644"/>
        <end position="668"/>
    </location>
</feature>
<name>A0A067P390_9AGAM</name>
<organism evidence="3 4">
    <name type="scientific">Jaapia argillacea MUCL 33604</name>
    <dbReference type="NCBI Taxonomy" id="933084"/>
    <lineage>
        <taxon>Eukaryota</taxon>
        <taxon>Fungi</taxon>
        <taxon>Dikarya</taxon>
        <taxon>Basidiomycota</taxon>
        <taxon>Agaricomycotina</taxon>
        <taxon>Agaricomycetes</taxon>
        <taxon>Agaricomycetidae</taxon>
        <taxon>Jaapiales</taxon>
        <taxon>Jaapiaceae</taxon>
        <taxon>Jaapia</taxon>
    </lineage>
</organism>
<feature type="region of interest" description="Disordered" evidence="2">
    <location>
        <begin position="1050"/>
        <end position="1227"/>
    </location>
</feature>
<evidence type="ECO:0000256" key="2">
    <source>
        <dbReference type="SAM" id="MobiDB-lite"/>
    </source>
</evidence>
<feature type="compositionally biased region" description="Acidic residues" evidence="2">
    <location>
        <begin position="24"/>
        <end position="38"/>
    </location>
</feature>
<dbReference type="Proteomes" id="UP000027265">
    <property type="component" value="Unassembled WGS sequence"/>
</dbReference>
<feature type="region of interest" description="Disordered" evidence="2">
    <location>
        <begin position="235"/>
        <end position="564"/>
    </location>
</feature>
<keyword evidence="4" id="KW-1185">Reference proteome</keyword>